<keyword evidence="1" id="KW-0862">Zinc</keyword>
<evidence type="ECO:0000259" key="2">
    <source>
        <dbReference type="PROSITE" id="PS50157"/>
    </source>
</evidence>
<dbReference type="PROSITE" id="PS00028">
    <property type="entry name" value="ZINC_FINGER_C2H2_1"/>
    <property type="match status" value="1"/>
</dbReference>
<protein>
    <recommendedName>
        <fullName evidence="2">C2H2-type domain-containing protein</fullName>
    </recommendedName>
</protein>
<dbReference type="OrthoDB" id="2332783at2759"/>
<comment type="caution">
    <text evidence="3">The sequence shown here is derived from an EMBL/GenBank/DDBJ whole genome shotgun (WGS) entry which is preliminary data.</text>
</comment>
<keyword evidence="1" id="KW-0863">Zinc-finger</keyword>
<dbReference type="GO" id="GO:0008270">
    <property type="term" value="F:zinc ion binding"/>
    <property type="evidence" value="ECO:0007669"/>
    <property type="project" value="UniProtKB-KW"/>
</dbReference>
<dbReference type="PROSITE" id="PS50157">
    <property type="entry name" value="ZINC_FINGER_C2H2_2"/>
    <property type="match status" value="1"/>
</dbReference>
<dbReference type="InterPro" id="IPR013087">
    <property type="entry name" value="Znf_C2H2_type"/>
</dbReference>
<keyword evidence="1" id="KW-0479">Metal-binding</keyword>
<evidence type="ECO:0000256" key="1">
    <source>
        <dbReference type="PROSITE-ProRule" id="PRU00042"/>
    </source>
</evidence>
<dbReference type="EMBL" id="QKYT01000310">
    <property type="protein sequence ID" value="RIA87402.1"/>
    <property type="molecule type" value="Genomic_DNA"/>
</dbReference>
<name>A0A397SNY6_9GLOM</name>
<reference evidence="3 4" key="1">
    <citation type="submission" date="2018-06" db="EMBL/GenBank/DDBJ databases">
        <title>Comparative genomics reveals the genomic features of Rhizophagus irregularis, R. cerebriforme, R. diaphanum and Gigaspora rosea, and their symbiotic lifestyle signature.</title>
        <authorList>
            <person name="Morin E."/>
            <person name="San Clemente H."/>
            <person name="Chen E.C.H."/>
            <person name="De La Providencia I."/>
            <person name="Hainaut M."/>
            <person name="Kuo A."/>
            <person name="Kohler A."/>
            <person name="Murat C."/>
            <person name="Tang N."/>
            <person name="Roy S."/>
            <person name="Loubradou J."/>
            <person name="Henrissat B."/>
            <person name="Grigoriev I.V."/>
            <person name="Corradi N."/>
            <person name="Roux C."/>
            <person name="Martin F.M."/>
        </authorList>
    </citation>
    <scope>NUCLEOTIDE SEQUENCE [LARGE SCALE GENOMIC DNA]</scope>
    <source>
        <strain evidence="3 4">DAOM 227022</strain>
    </source>
</reference>
<dbReference type="SUPFAM" id="SSF52047">
    <property type="entry name" value="RNI-like"/>
    <property type="match status" value="1"/>
</dbReference>
<dbReference type="Proteomes" id="UP000265703">
    <property type="component" value="Unassembled WGS sequence"/>
</dbReference>
<keyword evidence="4" id="KW-1185">Reference proteome</keyword>
<sequence length="548" mass="64529">MSLSEDCIWEILQYLSDDKKSLYSCLLTNRLFCRIVVQILWRNPWNQWININYKCDDDSREQIYWNSLGRTISKCFSKEIKQSSSLLKKHKQNRLLQQQPLFNYVSYIQIISAEVIDKLIKYIFDDINNRQTEQKFNKKFWLFFMNRCSRIKSLNMPRFNLFEYPASKISLSSLSTLKVIVSYPKEIIFELSKNINTLKRIEFRLDNTIGNSNNDDNIKTLILSQKNLKEIKFIFFREHTLFFNQDMIKQLSQTLRVLELCNCTFIPIQTISNFINITELKICFNSFMYNGEGVNNLRDVFLPKLETLSLINFRDRDLIFLSKLIETTQGSLKILNVHTNSTDTTPAILFSISGLLLPTSPILLPTSSIKLYLHTIQTACPNIEVLPVWLNSETVLQDFEDLLKSCSKIRKIIIHATTPFNDIPTKSILDLLALKSSSLFLNNIHLIGQWKFSNSELENFFDLWKEMKRKPIECFSHNNVYYIYIKSNYIIKYFQQYKCIICSKAFDRLESANHHIIIHHFGSCPYKCWNDCGDDHLSNFIYITSNYC</sequence>
<dbReference type="AlphaFoldDB" id="A0A397SNY6"/>
<gene>
    <name evidence="3" type="ORF">C1645_777385</name>
</gene>
<evidence type="ECO:0000313" key="4">
    <source>
        <dbReference type="Proteomes" id="UP000265703"/>
    </source>
</evidence>
<accession>A0A397SNY6</accession>
<feature type="domain" description="C2H2-type" evidence="2">
    <location>
        <begin position="497"/>
        <end position="525"/>
    </location>
</feature>
<proteinExistence type="predicted"/>
<organism evidence="3 4">
    <name type="scientific">Glomus cerebriforme</name>
    <dbReference type="NCBI Taxonomy" id="658196"/>
    <lineage>
        <taxon>Eukaryota</taxon>
        <taxon>Fungi</taxon>
        <taxon>Fungi incertae sedis</taxon>
        <taxon>Mucoromycota</taxon>
        <taxon>Glomeromycotina</taxon>
        <taxon>Glomeromycetes</taxon>
        <taxon>Glomerales</taxon>
        <taxon>Glomeraceae</taxon>
        <taxon>Glomus</taxon>
    </lineage>
</organism>
<evidence type="ECO:0000313" key="3">
    <source>
        <dbReference type="EMBL" id="RIA87402.1"/>
    </source>
</evidence>